<gene>
    <name evidence="1" type="ORF">ACFFVF_06800</name>
</gene>
<accession>A0ABV5GLG5</accession>
<comment type="caution">
    <text evidence="1">The sequence shown here is derived from an EMBL/GenBank/DDBJ whole genome shotgun (WGS) entry which is preliminary data.</text>
</comment>
<keyword evidence="2" id="KW-1185">Reference proteome</keyword>
<sequence>MNKSTLTRRKLFKKIFSNHKDQFDQTDPLFEKYSRKIYNGRKYLSKERKNKNQEANSDASLERVNPITSGLNVYTGPWTDRLAIHLLKRTGFGFKKTDLDTVLGMSMTQAVDLILTIDPTVPPSPINNYDIDEPDENNLPYGDDWTTNPFTDLGTGNTTDRKRIDSLTAWMTNLAITQDISIREKMVMFWYHFIPVDFDFIKASSNQYISGNSARVCYQYIKNLRAYSDGNFKTLIREIATQPAMMYYLNNQANTKTAPDENFAREIMELFTLGKGSNSLYSQPDVIQAAKVLTGWRVQNLNTPNPTTDFVDTKHDESNKQFSAFFNNTTIPFTGSSELDAFIDMIFSKTEVVSQYICRRLYRFFVYYDIDQHIEDNVIVPLAQHFVASNWEIVPVLEKLFKSEHFYDMANRGVYIKSPLDLFIGFIRTFNMETTISDPTNHNAQYYIWKRIDDLLSDMGQSMGSIPNVAGWQAFYQNPSFHEYWINSNSIQKRFAYIAYAFYGIPLSRNGYTTTIKADTLNFVLQFPNTICQDPNLLVDECIKYLLPIDLSIGQKNILKTQNLLSGQSNDYYWTGAWTVYTQDPTDENNKQIVKNRLDSLFLTIIQLAEFQLM</sequence>
<evidence type="ECO:0000313" key="1">
    <source>
        <dbReference type="EMBL" id="MFB9096218.1"/>
    </source>
</evidence>
<dbReference type="Proteomes" id="UP001589607">
    <property type="component" value="Unassembled WGS sequence"/>
</dbReference>
<protein>
    <submittedName>
        <fullName evidence="1">DUF1800 family protein</fullName>
    </submittedName>
</protein>
<dbReference type="RefSeq" id="WP_236458292.1">
    <property type="nucleotide sequence ID" value="NZ_CBCSGE010000009.1"/>
</dbReference>
<dbReference type="EMBL" id="JBHMEY010000014">
    <property type="protein sequence ID" value="MFB9096218.1"/>
    <property type="molecule type" value="Genomic_DNA"/>
</dbReference>
<dbReference type="InterPro" id="IPR014917">
    <property type="entry name" value="DUF1800"/>
</dbReference>
<organism evidence="1 2">
    <name type="scientific">Flavobacterium jumunjinense</name>
    <dbReference type="NCBI Taxonomy" id="998845"/>
    <lineage>
        <taxon>Bacteria</taxon>
        <taxon>Pseudomonadati</taxon>
        <taxon>Bacteroidota</taxon>
        <taxon>Flavobacteriia</taxon>
        <taxon>Flavobacteriales</taxon>
        <taxon>Flavobacteriaceae</taxon>
        <taxon>Flavobacterium</taxon>
    </lineage>
</organism>
<dbReference type="Pfam" id="PF08811">
    <property type="entry name" value="DUF1800"/>
    <property type="match status" value="1"/>
</dbReference>
<name>A0ABV5GLG5_9FLAO</name>
<evidence type="ECO:0000313" key="2">
    <source>
        <dbReference type="Proteomes" id="UP001589607"/>
    </source>
</evidence>
<reference evidence="1 2" key="1">
    <citation type="submission" date="2024-09" db="EMBL/GenBank/DDBJ databases">
        <authorList>
            <person name="Sun Q."/>
            <person name="Mori K."/>
        </authorList>
    </citation>
    <scope>NUCLEOTIDE SEQUENCE [LARGE SCALE GENOMIC DNA]</scope>
    <source>
        <strain evidence="1 2">CECT 7955</strain>
    </source>
</reference>
<proteinExistence type="predicted"/>